<proteinExistence type="predicted"/>
<feature type="transmembrane region" description="Helical" evidence="1">
    <location>
        <begin position="76"/>
        <end position="98"/>
    </location>
</feature>
<comment type="caution">
    <text evidence="3">The sequence shown here is derived from an EMBL/GenBank/DDBJ whole genome shotgun (WGS) entry which is preliminary data.</text>
</comment>
<keyword evidence="1" id="KW-1133">Transmembrane helix</keyword>
<keyword evidence="1" id="KW-0472">Membrane</keyword>
<dbReference type="Pfam" id="PF20152">
    <property type="entry name" value="DUF6534"/>
    <property type="match status" value="1"/>
</dbReference>
<evidence type="ECO:0000313" key="3">
    <source>
        <dbReference type="EMBL" id="KAL0952322.1"/>
    </source>
</evidence>
<evidence type="ECO:0000256" key="1">
    <source>
        <dbReference type="SAM" id="Phobius"/>
    </source>
</evidence>
<sequence length="300" mass="32657">MSIQVDEPGSRALDSLSLALFAHGTYTYLVSNFADLSKARDLVWSIASEPMVTSVISLTVHLFLAHRICQLNSAPGWTIIACIIVVLSFFPFAIGMYTTWFINSGSQALGNSVPHLRWVAIAGDISSATIDLTIAVILVYQLYRARTTIKSTQKMLNVISLHVISSGMITAYILCLYFLTGKLTSSSSAVQVSLLTAYFGSPNTLTFQIFIALASKAYVNTLMATLNLRDAVRHQHSPSTITVGAISSIRSYANRIINFNTSTYPPDTLGIQRNGTEGTHAHDIALAERFSESDKHASIV</sequence>
<feature type="domain" description="DUF6534" evidence="2">
    <location>
        <begin position="127"/>
        <end position="230"/>
    </location>
</feature>
<feature type="transmembrane region" description="Helical" evidence="1">
    <location>
        <begin position="199"/>
        <end position="219"/>
    </location>
</feature>
<dbReference type="Proteomes" id="UP001556367">
    <property type="component" value="Unassembled WGS sequence"/>
</dbReference>
<dbReference type="InterPro" id="IPR045339">
    <property type="entry name" value="DUF6534"/>
</dbReference>
<gene>
    <name evidence="3" type="ORF">HGRIS_006604</name>
</gene>
<evidence type="ECO:0000313" key="4">
    <source>
        <dbReference type="Proteomes" id="UP001556367"/>
    </source>
</evidence>
<accession>A0ABR3JA09</accession>
<keyword evidence="1" id="KW-0812">Transmembrane</keyword>
<dbReference type="PANTHER" id="PTHR40465">
    <property type="entry name" value="CHROMOSOME 1, WHOLE GENOME SHOTGUN SEQUENCE"/>
    <property type="match status" value="1"/>
</dbReference>
<dbReference type="EMBL" id="JASNQZ010000010">
    <property type="protein sequence ID" value="KAL0952322.1"/>
    <property type="molecule type" value="Genomic_DNA"/>
</dbReference>
<protein>
    <recommendedName>
        <fullName evidence="2">DUF6534 domain-containing protein</fullName>
    </recommendedName>
</protein>
<dbReference type="PANTHER" id="PTHR40465:SF1">
    <property type="entry name" value="DUF6534 DOMAIN-CONTAINING PROTEIN"/>
    <property type="match status" value="1"/>
</dbReference>
<keyword evidence="4" id="KW-1185">Reference proteome</keyword>
<name>A0ABR3JA09_9AGAR</name>
<reference evidence="4" key="1">
    <citation type="submission" date="2024-06" db="EMBL/GenBank/DDBJ databases">
        <title>Multi-omics analyses provide insights into the biosynthesis of the anticancer antibiotic pleurotin in Hohenbuehelia grisea.</title>
        <authorList>
            <person name="Weaver J.A."/>
            <person name="Alberti F."/>
        </authorList>
    </citation>
    <scope>NUCLEOTIDE SEQUENCE [LARGE SCALE GENOMIC DNA]</scope>
    <source>
        <strain evidence="4">T-177</strain>
    </source>
</reference>
<evidence type="ECO:0000259" key="2">
    <source>
        <dbReference type="Pfam" id="PF20152"/>
    </source>
</evidence>
<feature type="transmembrane region" description="Helical" evidence="1">
    <location>
        <begin position="155"/>
        <end position="179"/>
    </location>
</feature>
<feature type="transmembrane region" description="Helical" evidence="1">
    <location>
        <begin position="118"/>
        <end position="143"/>
    </location>
</feature>
<feature type="transmembrane region" description="Helical" evidence="1">
    <location>
        <begin position="42"/>
        <end position="64"/>
    </location>
</feature>
<organism evidence="3 4">
    <name type="scientific">Hohenbuehelia grisea</name>
    <dbReference type="NCBI Taxonomy" id="104357"/>
    <lineage>
        <taxon>Eukaryota</taxon>
        <taxon>Fungi</taxon>
        <taxon>Dikarya</taxon>
        <taxon>Basidiomycota</taxon>
        <taxon>Agaricomycotina</taxon>
        <taxon>Agaricomycetes</taxon>
        <taxon>Agaricomycetidae</taxon>
        <taxon>Agaricales</taxon>
        <taxon>Pleurotineae</taxon>
        <taxon>Pleurotaceae</taxon>
        <taxon>Hohenbuehelia</taxon>
    </lineage>
</organism>